<evidence type="ECO:0000256" key="1">
    <source>
        <dbReference type="SAM" id="MobiDB-lite"/>
    </source>
</evidence>
<feature type="region of interest" description="Disordered" evidence="1">
    <location>
        <begin position="1"/>
        <end position="28"/>
    </location>
</feature>
<gene>
    <name evidence="3" type="ORF">Q4T40_00815</name>
</gene>
<dbReference type="Pfam" id="PF14693">
    <property type="entry name" value="Ribosomal_TL5_C"/>
    <property type="match status" value="1"/>
</dbReference>
<reference evidence="3 4" key="1">
    <citation type="submission" date="2023-07" db="EMBL/GenBank/DDBJ databases">
        <title>The novel representative of Negativicutes class, Anaeroselena agilis gen. nov. sp. nov.</title>
        <authorList>
            <person name="Prokofeva M.I."/>
            <person name="Elcheninov A.G."/>
            <person name="Klyukina A."/>
            <person name="Kublanov I.V."/>
            <person name="Frolov E.N."/>
            <person name="Podosokorskaya O.A."/>
        </authorList>
    </citation>
    <scope>NUCLEOTIDE SEQUENCE [LARGE SCALE GENOMIC DNA]</scope>
    <source>
        <strain evidence="3 4">4137-cl</strain>
    </source>
</reference>
<proteinExistence type="predicted"/>
<keyword evidence="4" id="KW-1185">Reference proteome</keyword>
<accession>A0ABU3NSJ0</accession>
<dbReference type="SUPFAM" id="SSF50715">
    <property type="entry name" value="Ribosomal protein L25-like"/>
    <property type="match status" value="1"/>
</dbReference>
<dbReference type="InterPro" id="IPR037121">
    <property type="entry name" value="Ribosomal_bL25_C"/>
</dbReference>
<name>A0ABU3NSJ0_9FIRM</name>
<sequence>MAQKVELRPAALEGQGRARRGKGDGKAGRPAHAYLLVVGEDSPRGFRLPIVFSGLDGLQRRKLALQVTRAEISAKGKAVGLPEYVEVDVGDRQSGDKVTVADLGLENLEIQIARDEVLAVVTLVEYFGLVS</sequence>
<evidence type="ECO:0000313" key="3">
    <source>
        <dbReference type="EMBL" id="MDT8899789.1"/>
    </source>
</evidence>
<comment type="caution">
    <text evidence="3">The sequence shown here is derived from an EMBL/GenBank/DDBJ whole genome shotgun (WGS) entry which is preliminary data.</text>
</comment>
<dbReference type="EMBL" id="JAUOZS010000001">
    <property type="protein sequence ID" value="MDT8899789.1"/>
    <property type="molecule type" value="Genomic_DNA"/>
</dbReference>
<evidence type="ECO:0000259" key="2">
    <source>
        <dbReference type="Pfam" id="PF14693"/>
    </source>
</evidence>
<protein>
    <recommendedName>
        <fullName evidence="2">Large ribosomal subunit protein bL25 beta domain-containing protein</fullName>
    </recommendedName>
</protein>
<dbReference type="Proteomes" id="UP001254848">
    <property type="component" value="Unassembled WGS sequence"/>
</dbReference>
<feature type="domain" description="Large ribosomal subunit protein bL25 beta" evidence="2">
    <location>
        <begin position="48"/>
        <end position="122"/>
    </location>
</feature>
<evidence type="ECO:0000313" key="4">
    <source>
        <dbReference type="Proteomes" id="UP001254848"/>
    </source>
</evidence>
<dbReference type="RefSeq" id="WP_413778356.1">
    <property type="nucleotide sequence ID" value="NZ_JAUOZS010000001.1"/>
</dbReference>
<dbReference type="InterPro" id="IPR020057">
    <property type="entry name" value="Ribosomal_bL25_b-dom"/>
</dbReference>
<organism evidence="3 4">
    <name type="scientific">Anaeroselena agilis</name>
    <dbReference type="NCBI Taxonomy" id="3063788"/>
    <lineage>
        <taxon>Bacteria</taxon>
        <taxon>Bacillati</taxon>
        <taxon>Bacillota</taxon>
        <taxon>Negativicutes</taxon>
        <taxon>Acetonemataceae</taxon>
        <taxon>Anaeroselena</taxon>
    </lineage>
</organism>
<dbReference type="Gene3D" id="2.170.120.20">
    <property type="entry name" value="Ribosomal protein L25, beta domain"/>
    <property type="match status" value="1"/>
</dbReference>
<dbReference type="InterPro" id="IPR011035">
    <property type="entry name" value="Ribosomal_bL25/Gln-tRNA_synth"/>
</dbReference>